<organism evidence="1 2">
    <name type="scientific">Camellia lanceoleosa</name>
    <dbReference type="NCBI Taxonomy" id="1840588"/>
    <lineage>
        <taxon>Eukaryota</taxon>
        <taxon>Viridiplantae</taxon>
        <taxon>Streptophyta</taxon>
        <taxon>Embryophyta</taxon>
        <taxon>Tracheophyta</taxon>
        <taxon>Spermatophyta</taxon>
        <taxon>Magnoliopsida</taxon>
        <taxon>eudicotyledons</taxon>
        <taxon>Gunneridae</taxon>
        <taxon>Pentapetalae</taxon>
        <taxon>asterids</taxon>
        <taxon>Ericales</taxon>
        <taxon>Theaceae</taxon>
        <taxon>Camellia</taxon>
    </lineage>
</organism>
<reference evidence="1 2" key="1">
    <citation type="journal article" date="2022" name="Plant J.">
        <title>Chromosome-level genome of Camellia lanceoleosa provides a valuable resource for understanding genome evolution and self-incompatibility.</title>
        <authorList>
            <person name="Gong W."/>
            <person name="Xiao S."/>
            <person name="Wang L."/>
            <person name="Liao Z."/>
            <person name="Chang Y."/>
            <person name="Mo W."/>
            <person name="Hu G."/>
            <person name="Li W."/>
            <person name="Zhao G."/>
            <person name="Zhu H."/>
            <person name="Hu X."/>
            <person name="Ji K."/>
            <person name="Xiang X."/>
            <person name="Song Q."/>
            <person name="Yuan D."/>
            <person name="Jin S."/>
            <person name="Zhang L."/>
        </authorList>
    </citation>
    <scope>NUCLEOTIDE SEQUENCE [LARGE SCALE GENOMIC DNA]</scope>
    <source>
        <strain evidence="1">SQ_2022a</strain>
    </source>
</reference>
<sequence>MNISHFCLLKNTESSPVRSNTQIHCHQNPNHIIKFSKYIHRSMKIYQAEHETNYDTINKSQMYKERIVSALRLNLRIR</sequence>
<dbReference type="EMBL" id="CM045767">
    <property type="protein sequence ID" value="KAI7996510.1"/>
    <property type="molecule type" value="Genomic_DNA"/>
</dbReference>
<protein>
    <submittedName>
        <fullName evidence="1">Uncharacterized protein</fullName>
    </submittedName>
</protein>
<keyword evidence="2" id="KW-1185">Reference proteome</keyword>
<evidence type="ECO:0000313" key="2">
    <source>
        <dbReference type="Proteomes" id="UP001060215"/>
    </source>
</evidence>
<gene>
    <name evidence="1" type="ORF">LOK49_LG10G00256</name>
</gene>
<accession>A0ACC0G672</accession>
<dbReference type="Proteomes" id="UP001060215">
    <property type="component" value="Chromosome 10"/>
</dbReference>
<comment type="caution">
    <text evidence="1">The sequence shown here is derived from an EMBL/GenBank/DDBJ whole genome shotgun (WGS) entry which is preliminary data.</text>
</comment>
<name>A0ACC0G672_9ERIC</name>
<evidence type="ECO:0000313" key="1">
    <source>
        <dbReference type="EMBL" id="KAI7996510.1"/>
    </source>
</evidence>
<proteinExistence type="predicted"/>